<reference evidence="4 5" key="1">
    <citation type="submission" date="2016-09" db="EMBL/GenBank/DDBJ databases">
        <title>Couchioplanes caeruleus draft genome sequence.</title>
        <authorList>
            <person name="Sheehan J."/>
            <person name="Caffrey P."/>
        </authorList>
    </citation>
    <scope>NUCLEOTIDE SEQUENCE [LARGE SCALE GENOMIC DNA]</scope>
    <source>
        <strain evidence="4 5">DSM 43634</strain>
    </source>
</reference>
<evidence type="ECO:0000256" key="2">
    <source>
        <dbReference type="ARBA" id="ARBA00022553"/>
    </source>
</evidence>
<accession>A0A1K0FTM4</accession>
<evidence type="ECO:0000313" key="5">
    <source>
        <dbReference type="Proteomes" id="UP000182486"/>
    </source>
</evidence>
<proteinExistence type="predicted"/>
<dbReference type="PROSITE" id="PS50075">
    <property type="entry name" value="CARRIER"/>
    <property type="match status" value="1"/>
</dbReference>
<dbReference type="InterPro" id="IPR020806">
    <property type="entry name" value="PKS_PP-bd"/>
</dbReference>
<organism evidence="4 5">
    <name type="scientific">Couchioplanes caeruleus subsp. caeruleus</name>
    <dbReference type="NCBI Taxonomy" id="56427"/>
    <lineage>
        <taxon>Bacteria</taxon>
        <taxon>Bacillati</taxon>
        <taxon>Actinomycetota</taxon>
        <taxon>Actinomycetes</taxon>
        <taxon>Micromonosporales</taxon>
        <taxon>Micromonosporaceae</taxon>
        <taxon>Couchioplanes</taxon>
    </lineage>
</organism>
<evidence type="ECO:0000259" key="3">
    <source>
        <dbReference type="PROSITE" id="PS50075"/>
    </source>
</evidence>
<comment type="caution">
    <text evidence="4">The sequence shown here is derived from an EMBL/GenBank/DDBJ whole genome shotgun (WGS) entry which is preliminary data.</text>
</comment>
<dbReference type="GO" id="GO:0031177">
    <property type="term" value="F:phosphopantetheine binding"/>
    <property type="evidence" value="ECO:0007669"/>
    <property type="project" value="InterPro"/>
</dbReference>
<evidence type="ECO:0000313" key="4">
    <source>
        <dbReference type="EMBL" id="OJF16157.1"/>
    </source>
</evidence>
<evidence type="ECO:0000256" key="1">
    <source>
        <dbReference type="ARBA" id="ARBA00022450"/>
    </source>
</evidence>
<dbReference type="PROSITE" id="PS00012">
    <property type="entry name" value="PHOSPHOPANTETHEINE"/>
    <property type="match status" value="1"/>
</dbReference>
<dbReference type="InterPro" id="IPR009081">
    <property type="entry name" value="PP-bd_ACP"/>
</dbReference>
<name>A0A1K0FTM4_9ACTN</name>
<dbReference type="SMART" id="SM00823">
    <property type="entry name" value="PKS_PP"/>
    <property type="match status" value="1"/>
</dbReference>
<feature type="domain" description="Carrier" evidence="3">
    <location>
        <begin position="3"/>
        <end position="82"/>
    </location>
</feature>
<dbReference type="Pfam" id="PF00550">
    <property type="entry name" value="PP-binding"/>
    <property type="match status" value="1"/>
</dbReference>
<dbReference type="RefSeq" id="WP_071802705.1">
    <property type="nucleotide sequence ID" value="NZ_MEIA01000003.1"/>
</dbReference>
<gene>
    <name evidence="4" type="ORF">BG844_00550</name>
</gene>
<keyword evidence="5" id="KW-1185">Reference proteome</keyword>
<dbReference type="InterPro" id="IPR006162">
    <property type="entry name" value="Ppantetheine_attach_site"/>
</dbReference>
<protein>
    <submittedName>
        <fullName evidence="4">Aromatic polyketide synthase ACP</fullName>
    </submittedName>
</protein>
<keyword evidence="1" id="KW-0596">Phosphopantetheine</keyword>
<dbReference type="AlphaFoldDB" id="A0A1K0FTM4"/>
<dbReference type="EMBL" id="MEIA01000003">
    <property type="protein sequence ID" value="OJF16157.1"/>
    <property type="molecule type" value="Genomic_DNA"/>
</dbReference>
<dbReference type="InterPro" id="IPR036736">
    <property type="entry name" value="ACP-like_sf"/>
</dbReference>
<dbReference type="SUPFAM" id="SSF47336">
    <property type="entry name" value="ACP-like"/>
    <property type="match status" value="1"/>
</dbReference>
<dbReference type="Gene3D" id="1.10.1200.10">
    <property type="entry name" value="ACP-like"/>
    <property type="match status" value="1"/>
</dbReference>
<sequence>MSKFDVAELREIMSASVGVEDDVYFDGDHLDVPFADLGYDSLAILELASQIQRRYGVQIPDEAVTEDMTSPRAAVDYVNSRLVAAVA</sequence>
<dbReference type="Proteomes" id="UP000182486">
    <property type="component" value="Unassembled WGS sequence"/>
</dbReference>
<keyword evidence="2" id="KW-0597">Phosphoprotein</keyword>